<reference evidence="2" key="1">
    <citation type="journal article" date="2014" name="Front. Microbiol.">
        <title>High frequency of phylogenetically diverse reductive dehalogenase-homologous genes in deep subseafloor sedimentary metagenomes.</title>
        <authorList>
            <person name="Kawai M."/>
            <person name="Futagami T."/>
            <person name="Toyoda A."/>
            <person name="Takaki Y."/>
            <person name="Nishi S."/>
            <person name="Hori S."/>
            <person name="Arai W."/>
            <person name="Tsubouchi T."/>
            <person name="Morono Y."/>
            <person name="Uchiyama I."/>
            <person name="Ito T."/>
            <person name="Fujiyama A."/>
            <person name="Inagaki F."/>
            <person name="Takami H."/>
        </authorList>
    </citation>
    <scope>NUCLEOTIDE SEQUENCE</scope>
    <source>
        <strain evidence="2">Expedition CK06-06</strain>
    </source>
</reference>
<name>X1JQ73_9ZZZZ</name>
<sequence>MRSVSIVFFCTMYLLIFSVLGSLIGVVVFPPPAMAFGFWGVNISLSFWNAAALLGVIATLLVLFFGLSAKIAGSGIDFDMGYMVTIGVGLFVGGLLAWTMIGMMPTVPIQATALLTWPFVLLLIYGIVTGSRGGGG</sequence>
<protein>
    <submittedName>
        <fullName evidence="2">Uncharacterized protein</fullName>
    </submittedName>
</protein>
<feature type="transmembrane region" description="Helical" evidence="1">
    <location>
        <begin position="7"/>
        <end position="27"/>
    </location>
</feature>
<dbReference type="EMBL" id="BARV01001439">
    <property type="protein sequence ID" value="GAH96212.1"/>
    <property type="molecule type" value="Genomic_DNA"/>
</dbReference>
<evidence type="ECO:0000313" key="2">
    <source>
        <dbReference type="EMBL" id="GAH96212.1"/>
    </source>
</evidence>
<accession>X1JQ73</accession>
<keyword evidence="1" id="KW-0812">Transmembrane</keyword>
<keyword evidence="1" id="KW-1133">Transmembrane helix</keyword>
<proteinExistence type="predicted"/>
<feature type="transmembrane region" description="Helical" evidence="1">
    <location>
        <begin position="107"/>
        <end position="128"/>
    </location>
</feature>
<keyword evidence="1" id="KW-0472">Membrane</keyword>
<comment type="caution">
    <text evidence="2">The sequence shown here is derived from an EMBL/GenBank/DDBJ whole genome shotgun (WGS) entry which is preliminary data.</text>
</comment>
<organism evidence="2">
    <name type="scientific">marine sediment metagenome</name>
    <dbReference type="NCBI Taxonomy" id="412755"/>
    <lineage>
        <taxon>unclassified sequences</taxon>
        <taxon>metagenomes</taxon>
        <taxon>ecological metagenomes</taxon>
    </lineage>
</organism>
<feature type="transmembrane region" description="Helical" evidence="1">
    <location>
        <begin position="80"/>
        <end position="101"/>
    </location>
</feature>
<feature type="transmembrane region" description="Helical" evidence="1">
    <location>
        <begin position="47"/>
        <end position="68"/>
    </location>
</feature>
<dbReference type="AlphaFoldDB" id="X1JQ73"/>
<gene>
    <name evidence="2" type="ORF">S06H3_04178</name>
</gene>
<evidence type="ECO:0000256" key="1">
    <source>
        <dbReference type="SAM" id="Phobius"/>
    </source>
</evidence>